<evidence type="ECO:0008006" key="4">
    <source>
        <dbReference type="Google" id="ProtNLM"/>
    </source>
</evidence>
<sequence>MTASGEPLDLGVVGGPESAAEPPERPRQSSNRWRWAGVALAFVAGGVLGLVVADTRDDAAGYADVRLVSGSVTNVTERADEESPGRLQLSVLNIGDHEVEILGLEPYGTTVVPGEEAAEPLAAPPGEWVTASQGGLVFDCEAEVGDVDGLRIRVRDAGGTERVVEADGMPEYGGVSDAWRYTCQPAELLFPEIAATVTGSAAESVTIEVRLSNPGTVPMEVSALETDTPGLAAAGPELPFELPPDESVTMPLTWTVTDCRLARQWPDPEIVYAHSGQQTSRDYHSMDAAAQAALVLLTDRVCPSAP</sequence>
<name>A0A1H2KQZ3_9ACTN</name>
<feature type="region of interest" description="Disordered" evidence="1">
    <location>
        <begin position="1"/>
        <end position="30"/>
    </location>
</feature>
<dbReference type="STRING" id="419479.SAMN04488563_4141"/>
<dbReference type="EMBL" id="LT629791">
    <property type="protein sequence ID" value="SDU71042.1"/>
    <property type="molecule type" value="Genomic_DNA"/>
</dbReference>
<evidence type="ECO:0000313" key="2">
    <source>
        <dbReference type="EMBL" id="SDU71042.1"/>
    </source>
</evidence>
<dbReference type="RefSeq" id="WP_046769246.1">
    <property type="nucleotide sequence ID" value="NZ_KQ061231.1"/>
</dbReference>
<keyword evidence="3" id="KW-1185">Reference proteome</keyword>
<proteinExistence type="predicted"/>
<protein>
    <recommendedName>
        <fullName evidence="4">DUF4232 domain-containing protein</fullName>
    </recommendedName>
</protein>
<gene>
    <name evidence="2" type="ORF">SAMN04488563_4141</name>
</gene>
<dbReference type="OrthoDB" id="5183304at2"/>
<evidence type="ECO:0000313" key="3">
    <source>
        <dbReference type="Proteomes" id="UP000182977"/>
    </source>
</evidence>
<dbReference type="Proteomes" id="UP000182977">
    <property type="component" value="Chromosome I"/>
</dbReference>
<reference evidence="3" key="1">
    <citation type="submission" date="2016-10" db="EMBL/GenBank/DDBJ databases">
        <authorList>
            <person name="Varghese N."/>
            <person name="Submissions S."/>
        </authorList>
    </citation>
    <scope>NUCLEOTIDE SEQUENCE [LARGE SCALE GENOMIC DNA]</scope>
    <source>
        <strain evidence="3">DSM 45079</strain>
    </source>
</reference>
<organism evidence="2 3">
    <name type="scientific">Jiangella alkaliphila</name>
    <dbReference type="NCBI Taxonomy" id="419479"/>
    <lineage>
        <taxon>Bacteria</taxon>
        <taxon>Bacillati</taxon>
        <taxon>Actinomycetota</taxon>
        <taxon>Actinomycetes</taxon>
        <taxon>Jiangellales</taxon>
        <taxon>Jiangellaceae</taxon>
        <taxon>Jiangella</taxon>
    </lineage>
</organism>
<evidence type="ECO:0000256" key="1">
    <source>
        <dbReference type="SAM" id="MobiDB-lite"/>
    </source>
</evidence>
<accession>A0A1H2KQZ3</accession>
<dbReference type="AlphaFoldDB" id="A0A1H2KQZ3"/>